<dbReference type="InParanoid" id="A0A3M0BV07"/>
<comment type="caution">
    <text evidence="2">The sequence shown here is derived from an EMBL/GenBank/DDBJ whole genome shotgun (WGS) entry which is preliminary data.</text>
</comment>
<reference evidence="2 3" key="1">
    <citation type="submission" date="2018-10" db="EMBL/GenBank/DDBJ databases">
        <title>Genomic Encyclopedia of Archaeal and Bacterial Type Strains, Phase II (KMG-II): from individual species to whole genera.</title>
        <authorList>
            <person name="Goeker M."/>
        </authorList>
    </citation>
    <scope>NUCLEOTIDE SEQUENCE [LARGE SCALE GENOMIC DNA]</scope>
    <source>
        <strain evidence="2 3">DSM 25217</strain>
    </source>
</reference>
<proteinExistence type="predicted"/>
<dbReference type="AlphaFoldDB" id="A0A3M0BV07"/>
<protein>
    <submittedName>
        <fullName evidence="2">Uncharacterized protein</fullName>
    </submittedName>
</protein>
<feature type="region of interest" description="Disordered" evidence="1">
    <location>
        <begin position="25"/>
        <end position="59"/>
    </location>
</feature>
<name>A0A3M0BV07_9PROT</name>
<keyword evidence="3" id="KW-1185">Reference proteome</keyword>
<evidence type="ECO:0000256" key="1">
    <source>
        <dbReference type="SAM" id="MobiDB-lite"/>
    </source>
</evidence>
<sequence length="59" mass="6487">MTGLFRRRNRGLAVIPSTPGPLFNTQDLKTVSSGPFVTGPETASRHTEQRNAKHPIQKS</sequence>
<evidence type="ECO:0000313" key="2">
    <source>
        <dbReference type="EMBL" id="RMB01401.1"/>
    </source>
</evidence>
<organism evidence="2 3">
    <name type="scientific">Eilatimonas milleporae</name>
    <dbReference type="NCBI Taxonomy" id="911205"/>
    <lineage>
        <taxon>Bacteria</taxon>
        <taxon>Pseudomonadati</taxon>
        <taxon>Pseudomonadota</taxon>
        <taxon>Alphaproteobacteria</taxon>
        <taxon>Kordiimonadales</taxon>
        <taxon>Kordiimonadaceae</taxon>
        <taxon>Eilatimonas</taxon>
    </lineage>
</organism>
<evidence type="ECO:0000313" key="3">
    <source>
        <dbReference type="Proteomes" id="UP000271227"/>
    </source>
</evidence>
<feature type="compositionally biased region" description="Polar residues" evidence="1">
    <location>
        <begin position="25"/>
        <end position="35"/>
    </location>
</feature>
<dbReference type="EMBL" id="REFR01000016">
    <property type="protein sequence ID" value="RMB01401.1"/>
    <property type="molecule type" value="Genomic_DNA"/>
</dbReference>
<accession>A0A3M0BV07</accession>
<gene>
    <name evidence="2" type="ORF">BXY39_3584</name>
</gene>
<dbReference type="Proteomes" id="UP000271227">
    <property type="component" value="Unassembled WGS sequence"/>
</dbReference>